<dbReference type="SMART" id="SM00487">
    <property type="entry name" value="DEXDc"/>
    <property type="match status" value="1"/>
</dbReference>
<dbReference type="GO" id="GO:0005524">
    <property type="term" value="F:ATP binding"/>
    <property type="evidence" value="ECO:0007669"/>
    <property type="project" value="UniProtKB-KW"/>
</dbReference>
<feature type="domain" description="Helicase ATP-binding" evidence="8">
    <location>
        <begin position="83"/>
        <end position="252"/>
    </location>
</feature>
<evidence type="ECO:0000256" key="4">
    <source>
        <dbReference type="ARBA" id="ARBA00022840"/>
    </source>
</evidence>
<organism evidence="11 12">
    <name type="scientific">Candidatus Yanofskybacteria bacterium RIFCSPLOWO2_02_FULL_47_9b</name>
    <dbReference type="NCBI Taxonomy" id="1802708"/>
    <lineage>
        <taxon>Bacteria</taxon>
        <taxon>Candidatus Yanofskyibacteriota</taxon>
    </lineage>
</organism>
<gene>
    <name evidence="11" type="ORF">A3I39_02765</name>
</gene>
<dbReference type="PROSITE" id="PS00039">
    <property type="entry name" value="DEAD_ATP_HELICASE"/>
    <property type="match status" value="1"/>
</dbReference>
<evidence type="ECO:0000256" key="3">
    <source>
        <dbReference type="ARBA" id="ARBA00022806"/>
    </source>
</evidence>
<dbReference type="CDD" id="cd00268">
    <property type="entry name" value="DEADc"/>
    <property type="match status" value="1"/>
</dbReference>
<evidence type="ECO:0000256" key="6">
    <source>
        <dbReference type="PROSITE-ProRule" id="PRU00552"/>
    </source>
</evidence>
<evidence type="ECO:0000313" key="12">
    <source>
        <dbReference type="Proteomes" id="UP000178155"/>
    </source>
</evidence>
<keyword evidence="2 7" id="KW-0378">Hydrolase</keyword>
<dbReference type="Proteomes" id="UP000178155">
    <property type="component" value="Unassembled WGS sequence"/>
</dbReference>
<dbReference type="InterPro" id="IPR000629">
    <property type="entry name" value="RNA-helicase_DEAD-box_CS"/>
</dbReference>
<dbReference type="InterPro" id="IPR001650">
    <property type="entry name" value="Helicase_C-like"/>
</dbReference>
<dbReference type="InterPro" id="IPR027417">
    <property type="entry name" value="P-loop_NTPase"/>
</dbReference>
<dbReference type="Pfam" id="PF00271">
    <property type="entry name" value="Helicase_C"/>
    <property type="match status" value="1"/>
</dbReference>
<dbReference type="PROSITE" id="PS51192">
    <property type="entry name" value="HELICASE_ATP_BIND_1"/>
    <property type="match status" value="1"/>
</dbReference>
<dbReference type="GO" id="GO:0003676">
    <property type="term" value="F:nucleic acid binding"/>
    <property type="evidence" value="ECO:0007669"/>
    <property type="project" value="InterPro"/>
</dbReference>
<protein>
    <recommendedName>
        <fullName evidence="13">RNA helicase</fullName>
    </recommendedName>
</protein>
<evidence type="ECO:0000259" key="10">
    <source>
        <dbReference type="PROSITE" id="PS51195"/>
    </source>
</evidence>
<dbReference type="InterPro" id="IPR014014">
    <property type="entry name" value="RNA_helicase_DEAD_Q_motif"/>
</dbReference>
<dbReference type="CDD" id="cd18787">
    <property type="entry name" value="SF2_C_DEAD"/>
    <property type="match status" value="1"/>
</dbReference>
<evidence type="ECO:0000256" key="2">
    <source>
        <dbReference type="ARBA" id="ARBA00022801"/>
    </source>
</evidence>
<dbReference type="InterPro" id="IPR050079">
    <property type="entry name" value="DEAD_box_RNA_helicase"/>
</dbReference>
<feature type="short sequence motif" description="Q motif" evidence="6">
    <location>
        <begin position="52"/>
        <end position="80"/>
    </location>
</feature>
<evidence type="ECO:0000313" key="11">
    <source>
        <dbReference type="EMBL" id="OGN34490.1"/>
    </source>
</evidence>
<dbReference type="PANTHER" id="PTHR47959">
    <property type="entry name" value="ATP-DEPENDENT RNA HELICASE RHLE-RELATED"/>
    <property type="match status" value="1"/>
</dbReference>
<sequence>MVTRSFGRQAFGRRPVRRAPKRGGFGAQHIDVARFINKAIITEQVDHFVPEHQFTDFVIDGGLKRNIITKGYTAPTPIQDKVIPHVLRGSDVVGIANTGTGKTAAFLIPLLNKILLHPTEKIMIVVPTRELAVQIEEELRDFAKGTGIYSVCCIGGAAIGPQISGLRRQHSVVIGTPGRLKDLIKRNLINLAYFKTIVLDEADRMLDMGFIADMRFLMAGMPKPRHTLFFSATLSPEIARLIKEFLNNPVSISVKTRDTAKNVEQDVIRLKPGELKLDVLERLLREPEFKKVLVFSRTKHGAEKLAKILLAQGFSSSSIHGNKSHGQRQQALNAFKHSRIQVLVATDVAARGLDIADVTHVINYDLPNTHDDYVHRIGRTGRGEKQGKALTFID</sequence>
<accession>A0A1F8HBC9</accession>
<feature type="domain" description="DEAD-box RNA helicase Q" evidence="10">
    <location>
        <begin position="52"/>
        <end position="80"/>
    </location>
</feature>
<dbReference type="PANTHER" id="PTHR47959:SF13">
    <property type="entry name" value="ATP-DEPENDENT RNA HELICASE RHLE"/>
    <property type="match status" value="1"/>
</dbReference>
<keyword evidence="4 7" id="KW-0067">ATP-binding</keyword>
<dbReference type="InterPro" id="IPR014001">
    <property type="entry name" value="Helicase_ATP-bd"/>
</dbReference>
<dbReference type="InterPro" id="IPR011545">
    <property type="entry name" value="DEAD/DEAH_box_helicase_dom"/>
</dbReference>
<keyword evidence="1 7" id="KW-0547">Nucleotide-binding</keyword>
<reference evidence="11 12" key="1">
    <citation type="journal article" date="2016" name="Nat. Commun.">
        <title>Thousands of microbial genomes shed light on interconnected biogeochemical processes in an aquifer system.</title>
        <authorList>
            <person name="Anantharaman K."/>
            <person name="Brown C.T."/>
            <person name="Hug L.A."/>
            <person name="Sharon I."/>
            <person name="Castelle C.J."/>
            <person name="Probst A.J."/>
            <person name="Thomas B.C."/>
            <person name="Singh A."/>
            <person name="Wilkins M.J."/>
            <person name="Karaoz U."/>
            <person name="Brodie E.L."/>
            <person name="Williams K.H."/>
            <person name="Hubbard S.S."/>
            <person name="Banfield J.F."/>
        </authorList>
    </citation>
    <scope>NUCLEOTIDE SEQUENCE [LARGE SCALE GENOMIC DNA]</scope>
</reference>
<evidence type="ECO:0008006" key="13">
    <source>
        <dbReference type="Google" id="ProtNLM"/>
    </source>
</evidence>
<dbReference type="SMART" id="SM00490">
    <property type="entry name" value="HELICc"/>
    <property type="match status" value="1"/>
</dbReference>
<dbReference type="SUPFAM" id="SSF52540">
    <property type="entry name" value="P-loop containing nucleoside triphosphate hydrolases"/>
    <property type="match status" value="2"/>
</dbReference>
<dbReference type="PROSITE" id="PS51194">
    <property type="entry name" value="HELICASE_CTER"/>
    <property type="match status" value="1"/>
</dbReference>
<comment type="similarity">
    <text evidence="5 7">Belongs to the DEAD box helicase family.</text>
</comment>
<dbReference type="InterPro" id="IPR044742">
    <property type="entry name" value="DEAD/DEAH_RhlB"/>
</dbReference>
<comment type="caution">
    <text evidence="11">The sequence shown here is derived from an EMBL/GenBank/DDBJ whole genome shotgun (WGS) entry which is preliminary data.</text>
</comment>
<keyword evidence="3 7" id="KW-0347">Helicase</keyword>
<dbReference type="Pfam" id="PF00270">
    <property type="entry name" value="DEAD"/>
    <property type="match status" value="1"/>
</dbReference>
<evidence type="ECO:0000256" key="5">
    <source>
        <dbReference type="ARBA" id="ARBA00038437"/>
    </source>
</evidence>
<dbReference type="EMBL" id="MGKW01000009">
    <property type="protein sequence ID" value="OGN34490.1"/>
    <property type="molecule type" value="Genomic_DNA"/>
</dbReference>
<evidence type="ECO:0000256" key="1">
    <source>
        <dbReference type="ARBA" id="ARBA00022741"/>
    </source>
</evidence>
<proteinExistence type="inferred from homology"/>
<dbReference type="AlphaFoldDB" id="A0A1F8HBC9"/>
<dbReference type="GO" id="GO:0005829">
    <property type="term" value="C:cytosol"/>
    <property type="evidence" value="ECO:0007669"/>
    <property type="project" value="TreeGrafter"/>
</dbReference>
<dbReference type="Gene3D" id="3.40.50.300">
    <property type="entry name" value="P-loop containing nucleotide triphosphate hydrolases"/>
    <property type="match status" value="2"/>
</dbReference>
<name>A0A1F8HBC9_9BACT</name>
<feature type="domain" description="Helicase C-terminal" evidence="9">
    <location>
        <begin position="279"/>
        <end position="394"/>
    </location>
</feature>
<evidence type="ECO:0000259" key="9">
    <source>
        <dbReference type="PROSITE" id="PS51194"/>
    </source>
</evidence>
<evidence type="ECO:0000256" key="7">
    <source>
        <dbReference type="RuleBase" id="RU000492"/>
    </source>
</evidence>
<dbReference type="GO" id="GO:0016787">
    <property type="term" value="F:hydrolase activity"/>
    <property type="evidence" value="ECO:0007669"/>
    <property type="project" value="UniProtKB-KW"/>
</dbReference>
<dbReference type="PROSITE" id="PS51195">
    <property type="entry name" value="Q_MOTIF"/>
    <property type="match status" value="1"/>
</dbReference>
<evidence type="ECO:0000259" key="8">
    <source>
        <dbReference type="PROSITE" id="PS51192"/>
    </source>
</evidence>
<dbReference type="GO" id="GO:0003724">
    <property type="term" value="F:RNA helicase activity"/>
    <property type="evidence" value="ECO:0007669"/>
    <property type="project" value="InterPro"/>
</dbReference>